<organism evidence="1 2">
    <name type="scientific">Auriscalpium vulgare</name>
    <dbReference type="NCBI Taxonomy" id="40419"/>
    <lineage>
        <taxon>Eukaryota</taxon>
        <taxon>Fungi</taxon>
        <taxon>Dikarya</taxon>
        <taxon>Basidiomycota</taxon>
        <taxon>Agaricomycotina</taxon>
        <taxon>Agaricomycetes</taxon>
        <taxon>Russulales</taxon>
        <taxon>Auriscalpiaceae</taxon>
        <taxon>Auriscalpium</taxon>
    </lineage>
</organism>
<proteinExistence type="predicted"/>
<reference evidence="1" key="2">
    <citation type="journal article" date="2022" name="New Phytol.">
        <title>Evolutionary transition to the ectomycorrhizal habit in the genomes of a hyperdiverse lineage of mushroom-forming fungi.</title>
        <authorList>
            <person name="Looney B."/>
            <person name="Miyauchi S."/>
            <person name="Morin E."/>
            <person name="Drula E."/>
            <person name="Courty P.E."/>
            <person name="Kohler A."/>
            <person name="Kuo A."/>
            <person name="LaButti K."/>
            <person name="Pangilinan J."/>
            <person name="Lipzen A."/>
            <person name="Riley R."/>
            <person name="Andreopoulos W."/>
            <person name="He G."/>
            <person name="Johnson J."/>
            <person name="Nolan M."/>
            <person name="Tritt A."/>
            <person name="Barry K.W."/>
            <person name="Grigoriev I.V."/>
            <person name="Nagy L.G."/>
            <person name="Hibbett D."/>
            <person name="Henrissat B."/>
            <person name="Matheny P.B."/>
            <person name="Labbe J."/>
            <person name="Martin F.M."/>
        </authorList>
    </citation>
    <scope>NUCLEOTIDE SEQUENCE</scope>
    <source>
        <strain evidence="1">FP105234-sp</strain>
    </source>
</reference>
<keyword evidence="2" id="KW-1185">Reference proteome</keyword>
<dbReference type="EMBL" id="MU276437">
    <property type="protein sequence ID" value="KAI0038688.1"/>
    <property type="molecule type" value="Genomic_DNA"/>
</dbReference>
<accession>A0ACB8R3X2</accession>
<protein>
    <submittedName>
        <fullName evidence="1">Uncharacterized protein</fullName>
    </submittedName>
</protein>
<evidence type="ECO:0000313" key="2">
    <source>
        <dbReference type="Proteomes" id="UP000814033"/>
    </source>
</evidence>
<gene>
    <name evidence="1" type="ORF">FA95DRAFT_1613195</name>
</gene>
<comment type="caution">
    <text evidence="1">The sequence shown here is derived from an EMBL/GenBank/DDBJ whole genome shotgun (WGS) entry which is preliminary data.</text>
</comment>
<dbReference type="Proteomes" id="UP000814033">
    <property type="component" value="Unassembled WGS sequence"/>
</dbReference>
<evidence type="ECO:0000313" key="1">
    <source>
        <dbReference type="EMBL" id="KAI0038688.1"/>
    </source>
</evidence>
<name>A0ACB8R3X2_9AGAM</name>
<reference evidence="1" key="1">
    <citation type="submission" date="2021-02" db="EMBL/GenBank/DDBJ databases">
        <authorList>
            <consortium name="DOE Joint Genome Institute"/>
            <person name="Ahrendt S."/>
            <person name="Looney B.P."/>
            <person name="Miyauchi S."/>
            <person name="Morin E."/>
            <person name="Drula E."/>
            <person name="Courty P.E."/>
            <person name="Chicoki N."/>
            <person name="Fauchery L."/>
            <person name="Kohler A."/>
            <person name="Kuo A."/>
            <person name="Labutti K."/>
            <person name="Pangilinan J."/>
            <person name="Lipzen A."/>
            <person name="Riley R."/>
            <person name="Andreopoulos W."/>
            <person name="He G."/>
            <person name="Johnson J."/>
            <person name="Barry K.W."/>
            <person name="Grigoriev I.V."/>
            <person name="Nagy L."/>
            <person name="Hibbett D."/>
            <person name="Henrissat B."/>
            <person name="Matheny P.B."/>
            <person name="Labbe J."/>
            <person name="Martin F."/>
        </authorList>
    </citation>
    <scope>NUCLEOTIDE SEQUENCE</scope>
    <source>
        <strain evidence="1">FP105234-sp</strain>
    </source>
</reference>
<sequence>MSDTVVSVASSIAVACTTILRRLISTSLHVNGIAALILTYEYTAAVFMCFGTARIHSDVGAGIQVAARAPEEFAMVIRASLARAAIIGAQEKKLRRVYAGMRNLASPPTVHIAHQLLAHQLLAHQLLAHQLLVNDLREGDGTQYFCALLL</sequence>